<keyword evidence="1" id="KW-1133">Transmembrane helix</keyword>
<organism evidence="2">
    <name type="scientific">mine drainage metagenome</name>
    <dbReference type="NCBI Taxonomy" id="410659"/>
    <lineage>
        <taxon>unclassified sequences</taxon>
        <taxon>metagenomes</taxon>
        <taxon>ecological metagenomes</taxon>
    </lineage>
</organism>
<evidence type="ECO:0000313" key="2">
    <source>
        <dbReference type="EMBL" id="CBI08946.1"/>
    </source>
</evidence>
<feature type="transmembrane region" description="Helical" evidence="1">
    <location>
        <begin position="7"/>
        <end position="27"/>
    </location>
</feature>
<protein>
    <submittedName>
        <fullName evidence="2">Uncharacterized protein</fullName>
    </submittedName>
</protein>
<reference evidence="2" key="1">
    <citation type="submission" date="2009-10" db="EMBL/GenBank/DDBJ databases">
        <title>Diversity of trophic interactions inside an arsenic-rich microbial ecosystem.</title>
        <authorList>
            <person name="Bertin P.N."/>
            <person name="Heinrich-Salmeron A."/>
            <person name="Pelletier E."/>
            <person name="Goulhen-Chollet F."/>
            <person name="Arsene-Ploetze F."/>
            <person name="Gallien S."/>
            <person name="Calteau A."/>
            <person name="Vallenet D."/>
            <person name="Casiot C."/>
            <person name="Chane-Woon-Ming B."/>
            <person name="Giloteaux L."/>
            <person name="Barakat M."/>
            <person name="Bonnefoy V."/>
            <person name="Bruneel O."/>
            <person name="Chandler M."/>
            <person name="Cleiss J."/>
            <person name="Duran R."/>
            <person name="Elbaz-Poulichet F."/>
            <person name="Fonknechten N."/>
            <person name="Lauga B."/>
            <person name="Mornico D."/>
            <person name="Ortet P."/>
            <person name="Schaeffer C."/>
            <person name="Siguier P."/>
            <person name="Alexander Thil Smith A."/>
            <person name="Van Dorsselaer A."/>
            <person name="Weissenbach J."/>
            <person name="Medigue C."/>
            <person name="Le Paslier D."/>
        </authorList>
    </citation>
    <scope>NUCLEOTIDE SEQUENCE</scope>
</reference>
<keyword evidence="1" id="KW-0472">Membrane</keyword>
<comment type="caution">
    <text evidence="2">The sequence shown here is derived from an EMBL/GenBank/DDBJ whole genome shotgun (WGS) entry which is preliminary data.</text>
</comment>
<proteinExistence type="predicted"/>
<keyword evidence="1" id="KW-0812">Transmembrane</keyword>
<dbReference type="AlphaFoldDB" id="E6QNX5"/>
<evidence type="ECO:0000256" key="1">
    <source>
        <dbReference type="SAM" id="Phobius"/>
    </source>
</evidence>
<feature type="transmembrane region" description="Helical" evidence="1">
    <location>
        <begin position="72"/>
        <end position="89"/>
    </location>
</feature>
<dbReference type="EMBL" id="CABQ01000294">
    <property type="protein sequence ID" value="CBI08946.1"/>
    <property type="molecule type" value="Genomic_DNA"/>
</dbReference>
<sequence>MTFNPKQLRVLIAASVIFVIMGIFPPWTYTFDGESIHSEKPAGYGLIISPPKPEQGNGYPAYGIRLDITRLLVQWFVLFVATSGLILLTREPD</sequence>
<gene>
    <name evidence="2" type="ORF">CARN6_2476</name>
</gene>
<name>E6QNX5_9ZZZZ</name>
<accession>E6QNX5</accession>